<comment type="caution">
    <text evidence="1">The sequence shown here is derived from an EMBL/GenBank/DDBJ whole genome shotgun (WGS) entry which is preliminary data.</text>
</comment>
<sequence length="253" mass="26688">MNGKTGVVSLVKSDVGLGGVDNVSVIAAGIGKSGVVADTANIDSTLLTNGWYPFGPATQGTKPSGQDRGVVLVSGRAFQADARCTQLWFTEESTRVFVRKNSQGTWTTWTELTRPALASANKRKPLVVSDDGLTEAWSSILSVPMYLDRSITGSAVAAQALDVSSYSVFDYGLTVNTTLSFANLPSLAGETLTVVIRIRQNASPKTITWPSNITWLTPGGLTPPTPGTNQIVEYVLSTIGSPANWYGRVGAST</sequence>
<protein>
    <submittedName>
        <fullName evidence="1">Pyocin knob domain-containing protein</fullName>
    </submittedName>
</protein>
<dbReference type="CDD" id="cd19958">
    <property type="entry name" value="pyocin_knob"/>
    <property type="match status" value="1"/>
</dbReference>
<name>A0ABS9I804_9PSED</name>
<evidence type="ECO:0000313" key="2">
    <source>
        <dbReference type="Proteomes" id="UP001162905"/>
    </source>
</evidence>
<evidence type="ECO:0000313" key="1">
    <source>
        <dbReference type="EMBL" id="MCF7543894.1"/>
    </source>
</evidence>
<dbReference type="RefSeq" id="WP_237253337.1">
    <property type="nucleotide sequence ID" value="NZ_JAKJXH010000017.1"/>
</dbReference>
<dbReference type="Proteomes" id="UP001162905">
    <property type="component" value="Unassembled WGS sequence"/>
</dbReference>
<proteinExistence type="predicted"/>
<organism evidence="1 2">
    <name type="scientific">Pseudomonas petrae</name>
    <dbReference type="NCBI Taxonomy" id="2912190"/>
    <lineage>
        <taxon>Bacteria</taxon>
        <taxon>Pseudomonadati</taxon>
        <taxon>Pseudomonadota</taxon>
        <taxon>Gammaproteobacteria</taxon>
        <taxon>Pseudomonadales</taxon>
        <taxon>Pseudomonadaceae</taxon>
        <taxon>Pseudomonas</taxon>
    </lineage>
</organism>
<accession>A0ABS9I804</accession>
<keyword evidence="2" id="KW-1185">Reference proteome</keyword>
<gene>
    <name evidence="1" type="ORF">L4G47_16955</name>
</gene>
<reference evidence="1" key="1">
    <citation type="submission" date="2022-01" db="EMBL/GenBank/DDBJ databases">
        <title>Pseudomonas sp. nov. isolated from Antarctic regolith.</title>
        <authorList>
            <person name="Novakova D."/>
            <person name="Sedlar K."/>
        </authorList>
    </citation>
    <scope>NUCLEOTIDE SEQUENCE</scope>
    <source>
        <strain evidence="1">P2647</strain>
    </source>
</reference>
<dbReference type="EMBL" id="JAKJXH010000017">
    <property type="protein sequence ID" value="MCF7543894.1"/>
    <property type="molecule type" value="Genomic_DNA"/>
</dbReference>